<keyword evidence="1" id="KW-1133">Transmembrane helix</keyword>
<accession>A0A1E8Q504</accession>
<proteinExistence type="predicted"/>
<dbReference type="Proteomes" id="UP000178953">
    <property type="component" value="Unassembled WGS sequence"/>
</dbReference>
<evidence type="ECO:0008006" key="4">
    <source>
        <dbReference type="Google" id="ProtNLM"/>
    </source>
</evidence>
<sequence>MSAPTADRRGEKGTGVFSPGRAQISQRTLRTDNWLKSPIVTDLGFAAFIIYATVRAFQRDHFFVEKYHYLTPFYSPCLSKACGDASEFWPQFLPTSGPLSLLPYALLSLPFLLLFRLTCYYYRGAYYRSVWQSPTACAVAEPHAKYTGETRFPLVLQNVHRYFFYIATLISLINTWDAIKAFHSEDGPGGFGFGLGNVILVVNVVLLWTYTISCHSCRHVAGGRLKHFSKHPVRYWMWTQISKLNTRHKLYAWITLGTLMLTDFYVMLVASGTISDLRFVG</sequence>
<name>A0A1E8Q504_9MYCO</name>
<reference evidence="2 3" key="1">
    <citation type="submission" date="2016-09" db="EMBL/GenBank/DDBJ databases">
        <title>genome sequence of Mycobacterium sp. 739 SCH.</title>
        <authorList>
            <person name="Greninger A.L."/>
            <person name="Qin X."/>
            <person name="Jerome K."/>
            <person name="Vora S."/>
            <person name="Quinn K."/>
        </authorList>
    </citation>
    <scope>NUCLEOTIDE SEQUENCE [LARGE SCALE GENOMIC DNA]</scope>
    <source>
        <strain evidence="2 3">SCH</strain>
    </source>
</reference>
<protein>
    <recommendedName>
        <fullName evidence="4">Succinate dehydrogenase</fullName>
    </recommendedName>
</protein>
<evidence type="ECO:0000256" key="1">
    <source>
        <dbReference type="SAM" id="Phobius"/>
    </source>
</evidence>
<organism evidence="2 3">
    <name type="scientific">Mycolicibacterium grossiae</name>
    <dbReference type="NCBI Taxonomy" id="1552759"/>
    <lineage>
        <taxon>Bacteria</taxon>
        <taxon>Bacillati</taxon>
        <taxon>Actinomycetota</taxon>
        <taxon>Actinomycetes</taxon>
        <taxon>Mycobacteriales</taxon>
        <taxon>Mycobacteriaceae</taxon>
        <taxon>Mycolicibacterium</taxon>
    </lineage>
</organism>
<feature type="transmembrane region" description="Helical" evidence="1">
    <location>
        <begin position="39"/>
        <end position="57"/>
    </location>
</feature>
<keyword evidence="3" id="KW-1185">Reference proteome</keyword>
<feature type="transmembrane region" description="Helical" evidence="1">
    <location>
        <begin position="191"/>
        <end position="210"/>
    </location>
</feature>
<gene>
    <name evidence="2" type="ORF">BEL07_14005</name>
</gene>
<keyword evidence="1" id="KW-0472">Membrane</keyword>
<dbReference type="OrthoDB" id="9799243at2"/>
<feature type="transmembrane region" description="Helical" evidence="1">
    <location>
        <begin position="101"/>
        <end position="122"/>
    </location>
</feature>
<feature type="transmembrane region" description="Helical" evidence="1">
    <location>
        <begin position="250"/>
        <end position="274"/>
    </location>
</feature>
<dbReference type="RefSeq" id="WP_070353714.1">
    <property type="nucleotide sequence ID" value="NZ_CP043474.1"/>
</dbReference>
<dbReference type="AlphaFoldDB" id="A0A1E8Q504"/>
<dbReference type="EMBL" id="MCHX01000029">
    <property type="protein sequence ID" value="OFJ53139.1"/>
    <property type="molecule type" value="Genomic_DNA"/>
</dbReference>
<evidence type="ECO:0000313" key="3">
    <source>
        <dbReference type="Proteomes" id="UP000178953"/>
    </source>
</evidence>
<feature type="transmembrane region" description="Helical" evidence="1">
    <location>
        <begin position="162"/>
        <end position="179"/>
    </location>
</feature>
<keyword evidence="1" id="KW-0812">Transmembrane</keyword>
<comment type="caution">
    <text evidence="2">The sequence shown here is derived from an EMBL/GenBank/DDBJ whole genome shotgun (WGS) entry which is preliminary data.</text>
</comment>
<evidence type="ECO:0000313" key="2">
    <source>
        <dbReference type="EMBL" id="OFJ53139.1"/>
    </source>
</evidence>